<comment type="catalytic activity">
    <reaction evidence="1">
        <text>1,6-anhydro-N-acetyl-beta-muramate + ATP + H2O = N-acetyl-D-muramate 6-phosphate + ADP + H(+)</text>
        <dbReference type="Rhea" id="RHEA:24952"/>
        <dbReference type="ChEBI" id="CHEBI:15377"/>
        <dbReference type="ChEBI" id="CHEBI:15378"/>
        <dbReference type="ChEBI" id="CHEBI:30616"/>
        <dbReference type="ChEBI" id="CHEBI:58690"/>
        <dbReference type="ChEBI" id="CHEBI:58722"/>
        <dbReference type="ChEBI" id="CHEBI:456216"/>
        <dbReference type="EC" id="2.7.1.170"/>
    </reaction>
</comment>
<dbReference type="PANTHER" id="PTHR30605:SF0">
    <property type="entry name" value="ANHYDRO-N-ACETYLMURAMIC ACID KINASE"/>
    <property type="match status" value="1"/>
</dbReference>
<comment type="function">
    <text evidence="1">Catalyzes the specific phosphorylation of 1,6-anhydro-N-acetylmuramic acid (anhMurNAc) with the simultaneous cleavage of the 1,6-anhydro ring, generating MurNAc-6-P. Is required for the utilization of anhMurNAc either imported from the medium or derived from its own cell wall murein, and thus plays a role in cell wall recycling.</text>
</comment>
<evidence type="ECO:0000256" key="1">
    <source>
        <dbReference type="HAMAP-Rule" id="MF_01270"/>
    </source>
</evidence>
<organism evidence="2 3">
    <name type="scientific">Bowmanella dokdonensis</name>
    <dbReference type="NCBI Taxonomy" id="751969"/>
    <lineage>
        <taxon>Bacteria</taxon>
        <taxon>Pseudomonadati</taxon>
        <taxon>Pseudomonadota</taxon>
        <taxon>Gammaproteobacteria</taxon>
        <taxon>Alteromonadales</taxon>
        <taxon>Alteromonadaceae</taxon>
        <taxon>Bowmanella</taxon>
    </lineage>
</organism>
<dbReference type="GO" id="GO:0006040">
    <property type="term" value="P:amino sugar metabolic process"/>
    <property type="evidence" value="ECO:0007669"/>
    <property type="project" value="InterPro"/>
</dbReference>
<dbReference type="NCBIfam" id="NF007149">
    <property type="entry name" value="PRK09585.3-4"/>
    <property type="match status" value="1"/>
</dbReference>
<comment type="pathway">
    <text evidence="1">Cell wall biogenesis; peptidoglycan recycling.</text>
</comment>
<dbReference type="CDD" id="cd24050">
    <property type="entry name" value="ASKHA_NBD_ANMK"/>
    <property type="match status" value="1"/>
</dbReference>
<dbReference type="EMBL" id="JAFKCV010000004">
    <property type="protein sequence ID" value="MBN7825250.1"/>
    <property type="molecule type" value="Genomic_DNA"/>
</dbReference>
<keyword evidence="3" id="KW-1185">Reference proteome</keyword>
<dbReference type="HAMAP" id="MF_01270">
    <property type="entry name" value="AnhMurNAc_kinase"/>
    <property type="match status" value="1"/>
</dbReference>
<dbReference type="SUPFAM" id="SSF53067">
    <property type="entry name" value="Actin-like ATPase domain"/>
    <property type="match status" value="1"/>
</dbReference>
<keyword evidence="1" id="KW-0119">Carbohydrate metabolism</keyword>
<keyword evidence="1 2" id="KW-0808">Transferase</keyword>
<evidence type="ECO:0000313" key="3">
    <source>
        <dbReference type="Proteomes" id="UP000664654"/>
    </source>
</evidence>
<keyword evidence="1" id="KW-0067">ATP-binding</keyword>
<dbReference type="InterPro" id="IPR005338">
    <property type="entry name" value="Anhydro_N_Ac-Mur_kinase"/>
</dbReference>
<dbReference type="GO" id="GO:0097175">
    <property type="term" value="P:1,6-anhydro-N-acetyl-beta-muramic acid catabolic process"/>
    <property type="evidence" value="ECO:0007669"/>
    <property type="project" value="UniProtKB-UniRule"/>
</dbReference>
<proteinExistence type="inferred from homology"/>
<dbReference type="EC" id="2.7.1.170" evidence="1"/>
<sequence length="400" mass="44139">MHSHIRKLHQLADNSSRLIIGLMSGTSLDGLDIALCRITGAGTTSRIELLEFTTTDYDEIYRQRIRSVFSRREVDLQQVCLLNPWIGRLHGQMVKDALKRWRIPAEEVDLVASHGQTIFHAPRSQHGLDDYPNGTLQIGDGDHLACQAGIITLSDFRQKHIAAGGEGAPLAVYGDYLIFSSQSQNRVLLNMGGIANFTYLPASMQAGEVFSSDVGPGNTLMDAFVQQQFPSLTYDRDAAIARAGRTNLPLLEALKDHAFFARKLPKTTGPELFNLDYLHQAQRRSHTQALTDQDVMATLNRFSADTIVGALRQCEGKLQDYHLYASGGGWHNPLLMDNIREQLPEVRIHSTEDLGIHPDAKEAVLFAVLANECVAGGQVSFSNPAEGIPNVTMGKVSFYD</sequence>
<name>A0A939DN98_9ALTE</name>
<feature type="binding site" evidence="1">
    <location>
        <begin position="25"/>
        <end position="32"/>
    </location>
    <ligand>
        <name>ATP</name>
        <dbReference type="ChEBI" id="CHEBI:30616"/>
    </ligand>
</feature>
<accession>A0A939DN98</accession>
<reference evidence="2" key="1">
    <citation type="submission" date="2021-03" db="EMBL/GenBank/DDBJ databases">
        <title>novel species isolated from a fishpond in China.</title>
        <authorList>
            <person name="Lu H."/>
            <person name="Cai Z."/>
        </authorList>
    </citation>
    <scope>NUCLEOTIDE SEQUENCE</scope>
    <source>
        <strain evidence="2">JCM 30855</strain>
    </source>
</reference>
<dbReference type="PANTHER" id="PTHR30605">
    <property type="entry name" value="ANHYDRO-N-ACETYLMURAMIC ACID KINASE"/>
    <property type="match status" value="1"/>
</dbReference>
<dbReference type="InterPro" id="IPR043129">
    <property type="entry name" value="ATPase_NBD"/>
</dbReference>
<dbReference type="GO" id="GO:0005524">
    <property type="term" value="F:ATP binding"/>
    <property type="evidence" value="ECO:0007669"/>
    <property type="project" value="UniProtKB-UniRule"/>
</dbReference>
<comment type="caution">
    <text evidence="2">The sequence shown here is derived from an EMBL/GenBank/DDBJ whole genome shotgun (WGS) entry which is preliminary data.</text>
</comment>
<dbReference type="GO" id="GO:0009254">
    <property type="term" value="P:peptidoglycan turnover"/>
    <property type="evidence" value="ECO:0007669"/>
    <property type="project" value="UniProtKB-UniRule"/>
</dbReference>
<dbReference type="Pfam" id="PF03702">
    <property type="entry name" value="AnmK"/>
    <property type="match status" value="1"/>
</dbReference>
<dbReference type="GO" id="GO:0016773">
    <property type="term" value="F:phosphotransferase activity, alcohol group as acceptor"/>
    <property type="evidence" value="ECO:0007669"/>
    <property type="project" value="UniProtKB-UniRule"/>
</dbReference>
<protein>
    <recommendedName>
        <fullName evidence="1">Anhydro-N-acetylmuramic acid kinase</fullName>
        <ecNumber evidence="1">2.7.1.170</ecNumber>
    </recommendedName>
    <alternativeName>
        <fullName evidence="1">AnhMurNAc kinase</fullName>
    </alternativeName>
</protein>
<comment type="similarity">
    <text evidence="1">Belongs to the anhydro-N-acetylmuramic acid kinase family.</text>
</comment>
<dbReference type="RefSeq" id="WP_206573367.1">
    <property type="nucleotide sequence ID" value="NZ_JAFKCV010000004.1"/>
</dbReference>
<dbReference type="GO" id="GO:0016301">
    <property type="term" value="F:kinase activity"/>
    <property type="evidence" value="ECO:0007669"/>
    <property type="project" value="UniProtKB-KW"/>
</dbReference>
<dbReference type="Gene3D" id="3.30.420.40">
    <property type="match status" value="2"/>
</dbReference>
<keyword evidence="1 2" id="KW-0418">Kinase</keyword>
<keyword evidence="1" id="KW-0547">Nucleotide-binding</keyword>
<dbReference type="AlphaFoldDB" id="A0A939DN98"/>
<comment type="pathway">
    <text evidence="1">Amino-sugar metabolism; 1,6-anhydro-N-acetylmuramate degradation.</text>
</comment>
<gene>
    <name evidence="1" type="primary">anmK</name>
    <name evidence="2" type="ORF">J0A66_08465</name>
</gene>
<dbReference type="Proteomes" id="UP000664654">
    <property type="component" value="Unassembled WGS sequence"/>
</dbReference>
<evidence type="ECO:0000313" key="2">
    <source>
        <dbReference type="EMBL" id="MBN7825250.1"/>
    </source>
</evidence>